<keyword evidence="3 8" id="KW-1134">Transmembrane beta strand</keyword>
<evidence type="ECO:0000313" key="14">
    <source>
        <dbReference type="Proteomes" id="UP000186026"/>
    </source>
</evidence>
<evidence type="ECO:0000256" key="4">
    <source>
        <dbReference type="ARBA" id="ARBA00022692"/>
    </source>
</evidence>
<dbReference type="InterPro" id="IPR039426">
    <property type="entry name" value="TonB-dep_rcpt-like"/>
</dbReference>
<evidence type="ECO:0000256" key="9">
    <source>
        <dbReference type="RuleBase" id="RU003357"/>
    </source>
</evidence>
<dbReference type="PROSITE" id="PS51257">
    <property type="entry name" value="PROKAR_LIPOPROTEIN"/>
    <property type="match status" value="1"/>
</dbReference>
<dbReference type="NCBIfam" id="TIGR04056">
    <property type="entry name" value="OMP_RagA_SusC"/>
    <property type="match status" value="1"/>
</dbReference>
<keyword evidence="14" id="KW-1185">Reference proteome</keyword>
<keyword evidence="5 9" id="KW-0798">TonB box</keyword>
<comment type="similarity">
    <text evidence="8 9">Belongs to the TonB-dependent receptor family.</text>
</comment>
<dbReference type="SUPFAM" id="SSF56935">
    <property type="entry name" value="Porins"/>
    <property type="match status" value="1"/>
</dbReference>
<dbReference type="AlphaFoldDB" id="A0A1N7NWS1"/>
<dbReference type="Gene3D" id="2.40.170.20">
    <property type="entry name" value="TonB-dependent receptor, beta-barrel domain"/>
    <property type="match status" value="1"/>
</dbReference>
<dbReference type="GO" id="GO:0009279">
    <property type="term" value="C:cell outer membrane"/>
    <property type="evidence" value="ECO:0007669"/>
    <property type="project" value="UniProtKB-SubCell"/>
</dbReference>
<evidence type="ECO:0000256" key="1">
    <source>
        <dbReference type="ARBA" id="ARBA00004571"/>
    </source>
</evidence>
<organism evidence="13 14">
    <name type="scientific">Belliella pelovolcani</name>
    <dbReference type="NCBI Taxonomy" id="529505"/>
    <lineage>
        <taxon>Bacteria</taxon>
        <taxon>Pseudomonadati</taxon>
        <taxon>Bacteroidota</taxon>
        <taxon>Cytophagia</taxon>
        <taxon>Cytophagales</taxon>
        <taxon>Cyclobacteriaceae</taxon>
        <taxon>Belliella</taxon>
    </lineage>
</organism>
<dbReference type="EMBL" id="FTOP01000012">
    <property type="protein sequence ID" value="SIT02777.1"/>
    <property type="molecule type" value="Genomic_DNA"/>
</dbReference>
<feature type="chain" id="PRO_5009943723" evidence="10">
    <location>
        <begin position="26"/>
        <end position="1019"/>
    </location>
</feature>
<name>A0A1N7NWS1_9BACT</name>
<dbReference type="RefSeq" id="WP_076502194.1">
    <property type="nucleotide sequence ID" value="NZ_FTOP01000012.1"/>
</dbReference>
<evidence type="ECO:0000259" key="12">
    <source>
        <dbReference type="Pfam" id="PF07715"/>
    </source>
</evidence>
<evidence type="ECO:0000256" key="8">
    <source>
        <dbReference type="PROSITE-ProRule" id="PRU01360"/>
    </source>
</evidence>
<accession>A0A1N7NWS1</accession>
<dbReference type="Pfam" id="PF13715">
    <property type="entry name" value="CarbopepD_reg_2"/>
    <property type="match status" value="1"/>
</dbReference>
<reference evidence="14" key="1">
    <citation type="submission" date="2017-01" db="EMBL/GenBank/DDBJ databases">
        <authorList>
            <person name="Varghese N."/>
            <person name="Submissions S."/>
        </authorList>
    </citation>
    <scope>NUCLEOTIDE SEQUENCE [LARGE SCALE GENOMIC DNA]</scope>
    <source>
        <strain evidence="14">DSM 46698</strain>
    </source>
</reference>
<evidence type="ECO:0000259" key="11">
    <source>
        <dbReference type="Pfam" id="PF00593"/>
    </source>
</evidence>
<dbReference type="Pfam" id="PF07715">
    <property type="entry name" value="Plug"/>
    <property type="match status" value="1"/>
</dbReference>
<evidence type="ECO:0000256" key="2">
    <source>
        <dbReference type="ARBA" id="ARBA00022448"/>
    </source>
</evidence>
<feature type="domain" description="TonB-dependent receptor plug" evidence="12">
    <location>
        <begin position="120"/>
        <end position="225"/>
    </location>
</feature>
<keyword evidence="6 8" id="KW-0472">Membrane</keyword>
<dbReference type="Gene3D" id="2.170.130.10">
    <property type="entry name" value="TonB-dependent receptor, plug domain"/>
    <property type="match status" value="1"/>
</dbReference>
<keyword evidence="7 8" id="KW-0998">Cell outer membrane</keyword>
<dbReference type="Proteomes" id="UP000186026">
    <property type="component" value="Unassembled WGS sequence"/>
</dbReference>
<dbReference type="NCBIfam" id="TIGR04057">
    <property type="entry name" value="SusC_RagA_signa"/>
    <property type="match status" value="1"/>
</dbReference>
<evidence type="ECO:0000256" key="10">
    <source>
        <dbReference type="SAM" id="SignalP"/>
    </source>
</evidence>
<proteinExistence type="inferred from homology"/>
<keyword evidence="2 8" id="KW-0813">Transport</keyword>
<dbReference type="InterPro" id="IPR023996">
    <property type="entry name" value="TonB-dep_OMP_SusC/RagA"/>
</dbReference>
<dbReference type="InterPro" id="IPR008969">
    <property type="entry name" value="CarboxyPept-like_regulatory"/>
</dbReference>
<evidence type="ECO:0000256" key="6">
    <source>
        <dbReference type="ARBA" id="ARBA00023136"/>
    </source>
</evidence>
<evidence type="ECO:0000256" key="5">
    <source>
        <dbReference type="ARBA" id="ARBA00023077"/>
    </source>
</evidence>
<dbReference type="InterPro" id="IPR036942">
    <property type="entry name" value="Beta-barrel_TonB_sf"/>
</dbReference>
<comment type="subcellular location">
    <subcellularLocation>
        <location evidence="1 8">Cell outer membrane</location>
        <topology evidence="1 8">Multi-pass membrane protein</topology>
    </subcellularLocation>
</comment>
<gene>
    <name evidence="13" type="ORF">SAMN05421761_11242</name>
</gene>
<feature type="domain" description="TonB-dependent receptor-like beta-barrel" evidence="11">
    <location>
        <begin position="422"/>
        <end position="977"/>
    </location>
</feature>
<evidence type="ECO:0000313" key="13">
    <source>
        <dbReference type="EMBL" id="SIT02777.1"/>
    </source>
</evidence>
<dbReference type="InterPro" id="IPR023997">
    <property type="entry name" value="TonB-dep_OMP_SusC/RagA_CS"/>
</dbReference>
<keyword evidence="10" id="KW-0732">Signal</keyword>
<dbReference type="PROSITE" id="PS52016">
    <property type="entry name" value="TONB_DEPENDENT_REC_3"/>
    <property type="match status" value="1"/>
</dbReference>
<feature type="signal peptide" evidence="10">
    <location>
        <begin position="1"/>
        <end position="25"/>
    </location>
</feature>
<dbReference type="OrthoDB" id="9768177at2"/>
<dbReference type="InterPro" id="IPR012910">
    <property type="entry name" value="Plug_dom"/>
</dbReference>
<dbReference type="SUPFAM" id="SSF49464">
    <property type="entry name" value="Carboxypeptidase regulatory domain-like"/>
    <property type="match status" value="1"/>
</dbReference>
<dbReference type="InterPro" id="IPR000531">
    <property type="entry name" value="Beta-barrel_TonB"/>
</dbReference>
<dbReference type="STRING" id="529505.SAMN05421761_11242"/>
<evidence type="ECO:0000256" key="3">
    <source>
        <dbReference type="ARBA" id="ARBA00022452"/>
    </source>
</evidence>
<dbReference type="InterPro" id="IPR037066">
    <property type="entry name" value="Plug_dom_sf"/>
</dbReference>
<keyword evidence="4 8" id="KW-0812">Transmembrane</keyword>
<dbReference type="Gene3D" id="2.60.40.1120">
    <property type="entry name" value="Carboxypeptidase-like, regulatory domain"/>
    <property type="match status" value="1"/>
</dbReference>
<protein>
    <submittedName>
        <fullName evidence="13">TonB-linked outer membrane protein, SusC/RagA family</fullName>
    </submittedName>
</protein>
<sequence>MKKKLQLSALLLLFFLGCNYPPLRAQNQQIIRGTVLEKSTGEVFPGVTVIEKGTSNGTVTDIDGNFQLNVSNDQSTLVFSFIGFLQREIPLLGRSSVSVELEEDLSDLEEVVVIGYQTVKKKDLTGATAVVGTDKQSRVTAASLGESLQGLAPGVSVRNGGAPGQNAQVEIRGVASFINSSPLYVIDGMIADANPTINTNDIESIQILKDASAAAIYGSRAANGVIIITTKQGAEGTPRVSISAKYGIQQLPQGYNMMNNVEFAELQRTQFLNSGLTPPSSVATAFDPAINTNWYNEGTRLGNAQDYNITLSGGSKSSSYLISGSYFVNKGVLIGNDFQRAALRINTKNTKGRVTFGENLVFTNSITNAPGTGNPFYDMPLHLPVIPVQDSRYITAANPDGWGIGTTDAVTYAWNPLAVNAINSFRSNFAKLVGNAYLDVDILEGLVYRFNAGAELSFDHNKRMRRAGEWYFNQPAAPTSIIEDRSLFSSFLLEHTINYNKVINKHSISAVVGHSQQITKRDVLSAGRTDLQSFDGRYLNTVSSATGEAIADGFIPFQYTISGFLGRANYTYDDRYLLTLTGRYDADSRFGSANRSKFFPSIAGGWRISEESFFNSSLISDLKLRASYGELGIVTVGAWDYIGFLNSNPRAIFGPDEQPNVGATQARLANPNLGWERRISQNFGFDAGFFEDQLILSAEYYNSLSQDVLVNLPIAWYLGNLGGEPAVNAASIRNRGVEIAATYRNMKRELKWEVSANMTTIRNRVMDVGNLGEGINYIQTGLTRSQIGRPLGEWYVLKTDGLFQSQEEINNYTNANGQVIQPFARPGDIKFVDINGDGEINQEDRTFVGSPWPTLQTGAQFNASYRNFTLNMQWVGVFGHTIMNGVRREIDSYQNTNFRADISPWSPQNTNTSDPRIGVAVGDPGLIDNARLESDRWLEDGSYVRLRNLEIGYNLNLASFEKWKVSNARLFISGQNLLTFTKYSGLDPDVTGNGILERGFDNGNWPASRIYSLGLQFEF</sequence>
<evidence type="ECO:0000256" key="7">
    <source>
        <dbReference type="ARBA" id="ARBA00023237"/>
    </source>
</evidence>
<dbReference type="Pfam" id="PF00593">
    <property type="entry name" value="TonB_dep_Rec_b-barrel"/>
    <property type="match status" value="1"/>
</dbReference>